<feature type="region of interest" description="Disordered" evidence="1">
    <location>
        <begin position="93"/>
        <end position="127"/>
    </location>
</feature>
<dbReference type="Proteomes" id="UP000283644">
    <property type="component" value="Unassembled WGS sequence"/>
</dbReference>
<keyword evidence="3" id="KW-1185">Reference proteome</keyword>
<protein>
    <recommendedName>
        <fullName evidence="4">Abi family protein</fullName>
    </recommendedName>
</protein>
<evidence type="ECO:0000313" key="2">
    <source>
        <dbReference type="EMBL" id="RHW29108.1"/>
    </source>
</evidence>
<evidence type="ECO:0000313" key="3">
    <source>
        <dbReference type="Proteomes" id="UP000283644"/>
    </source>
</evidence>
<evidence type="ECO:0000256" key="1">
    <source>
        <dbReference type="SAM" id="MobiDB-lite"/>
    </source>
</evidence>
<dbReference type="OrthoDB" id="3418622at2"/>
<organism evidence="2 3">
    <name type="scientific">Nocardioides immobilis</name>
    <dbReference type="NCBI Taxonomy" id="2049295"/>
    <lineage>
        <taxon>Bacteria</taxon>
        <taxon>Bacillati</taxon>
        <taxon>Actinomycetota</taxon>
        <taxon>Actinomycetes</taxon>
        <taxon>Propionibacteriales</taxon>
        <taxon>Nocardioidaceae</taxon>
        <taxon>Nocardioides</taxon>
    </lineage>
</organism>
<dbReference type="EMBL" id="QXGH01000003">
    <property type="protein sequence ID" value="RHW29108.1"/>
    <property type="molecule type" value="Genomic_DNA"/>
</dbReference>
<accession>A0A417Y8L0</accession>
<evidence type="ECO:0008006" key="4">
    <source>
        <dbReference type="Google" id="ProtNLM"/>
    </source>
</evidence>
<name>A0A417Y8L0_9ACTN</name>
<comment type="caution">
    <text evidence="2">The sequence shown here is derived from an EMBL/GenBank/DDBJ whole genome shotgun (WGS) entry which is preliminary data.</text>
</comment>
<dbReference type="RefSeq" id="WP_118921623.1">
    <property type="nucleotide sequence ID" value="NZ_QXGH01000003.1"/>
</dbReference>
<gene>
    <name evidence="2" type="ORF">D0Z08_00545</name>
</gene>
<sequence>MFGFRRYLSSSAHDVSLWRPYLHHAFPAGTARPVVDLRAGELHDLRNGVAHHETGARRGLRRRHTLLLELADFIEASLAVHIKATTRVPALIASRPDQVEDEEDQEEQHKQDDQQQDDQHAGDVVGS</sequence>
<reference evidence="2 3" key="1">
    <citation type="submission" date="2018-09" db="EMBL/GenBank/DDBJ databases">
        <title>Genome sequencing of Nocardioides immobilis CCTCC AB 2017083 for comparison to Nocardioides silvaticus.</title>
        <authorList>
            <person name="Li C."/>
            <person name="Wang G."/>
        </authorList>
    </citation>
    <scope>NUCLEOTIDE SEQUENCE [LARGE SCALE GENOMIC DNA]</scope>
    <source>
        <strain evidence="2 3">CCTCC AB 2017083</strain>
    </source>
</reference>
<feature type="compositionally biased region" description="Basic and acidic residues" evidence="1">
    <location>
        <begin position="107"/>
        <end position="121"/>
    </location>
</feature>
<dbReference type="AlphaFoldDB" id="A0A417Y8L0"/>
<proteinExistence type="predicted"/>